<dbReference type="Pfam" id="PF20408">
    <property type="entry name" value="Abhydrolase_11"/>
    <property type="match status" value="1"/>
</dbReference>
<dbReference type="RefSeq" id="WP_070048731.1">
    <property type="nucleotide sequence ID" value="NZ_CBCSDO010000003.1"/>
</dbReference>
<evidence type="ECO:0000313" key="2">
    <source>
        <dbReference type="EMBL" id="OEY69165.1"/>
    </source>
</evidence>
<comment type="caution">
    <text evidence="2">The sequence shown here is derived from an EMBL/GenBank/DDBJ whole genome shotgun (WGS) entry which is preliminary data.</text>
</comment>
<dbReference type="SUPFAM" id="SSF53474">
    <property type="entry name" value="alpha/beta-Hydrolases"/>
    <property type="match status" value="1"/>
</dbReference>
<evidence type="ECO:0000313" key="3">
    <source>
        <dbReference type="Proteomes" id="UP000242258"/>
    </source>
</evidence>
<dbReference type="PANTHER" id="PTHR13136:SF11">
    <property type="entry name" value="TESTIS-EXPRESSED PROTEIN 30"/>
    <property type="match status" value="1"/>
</dbReference>
<dbReference type="STRING" id="1628148.BI198_05950"/>
<name>A0A1E7Q4R6_9GAMM</name>
<dbReference type="EMBL" id="MKEK01000001">
    <property type="protein sequence ID" value="OEY69165.1"/>
    <property type="molecule type" value="Genomic_DNA"/>
</dbReference>
<proteinExistence type="predicted"/>
<dbReference type="InterPro" id="IPR046879">
    <property type="entry name" value="KANL3/Tex30_Abhydrolase"/>
</dbReference>
<organism evidence="2 3">
    <name type="scientific">Rheinheimera salexigens</name>
    <dbReference type="NCBI Taxonomy" id="1628148"/>
    <lineage>
        <taxon>Bacteria</taxon>
        <taxon>Pseudomonadati</taxon>
        <taxon>Pseudomonadota</taxon>
        <taxon>Gammaproteobacteria</taxon>
        <taxon>Chromatiales</taxon>
        <taxon>Chromatiaceae</taxon>
        <taxon>Rheinheimera</taxon>
    </lineage>
</organism>
<dbReference type="Proteomes" id="UP000242258">
    <property type="component" value="Unassembled WGS sequence"/>
</dbReference>
<gene>
    <name evidence="2" type="ORF">BI198_05950</name>
</gene>
<reference evidence="3" key="1">
    <citation type="submission" date="2016-09" db="EMBL/GenBank/DDBJ databases">
        <authorList>
            <person name="Wan X."/>
            <person name="Hou S."/>
        </authorList>
    </citation>
    <scope>NUCLEOTIDE SEQUENCE [LARGE SCALE GENOMIC DNA]</scope>
    <source>
        <strain evidence="3">KH87</strain>
    </source>
</reference>
<dbReference type="GO" id="GO:0016787">
    <property type="term" value="F:hydrolase activity"/>
    <property type="evidence" value="ECO:0007669"/>
    <property type="project" value="UniProtKB-KW"/>
</dbReference>
<accession>A0A1E7Q4R6</accession>
<dbReference type="Gene3D" id="3.40.50.1820">
    <property type="entry name" value="alpha/beta hydrolase"/>
    <property type="match status" value="1"/>
</dbReference>
<protein>
    <submittedName>
        <fullName evidence="2">Alpha/beta hydrolase</fullName>
    </submittedName>
</protein>
<dbReference type="PANTHER" id="PTHR13136">
    <property type="entry name" value="TESTIS DEVELOPMENT PROTEIN PRTD"/>
    <property type="match status" value="1"/>
</dbReference>
<dbReference type="InterPro" id="IPR029058">
    <property type="entry name" value="AB_hydrolase_fold"/>
</dbReference>
<keyword evidence="3" id="KW-1185">Reference proteome</keyword>
<dbReference type="InterPro" id="IPR026555">
    <property type="entry name" value="NSL3/Tex30"/>
</dbReference>
<dbReference type="OrthoDB" id="652634at2"/>
<evidence type="ECO:0000259" key="1">
    <source>
        <dbReference type="Pfam" id="PF20408"/>
    </source>
</evidence>
<feature type="domain" description="KANL3/Tex30 alpha/beta hydrolase-like" evidence="1">
    <location>
        <begin position="14"/>
        <end position="204"/>
    </location>
</feature>
<dbReference type="AlphaFoldDB" id="A0A1E7Q4R6"/>
<sequence length="213" mass="23778">MPLPLISTPNQPIARLILAHGAGAGADSEVMQQLAAALVAEQIEVIRFNFPYMQRQLTLGRKSFPDKMPLLLTAMQAQIQQCTTELPLFIGGKSLGGRVASLITEPSCQVSQRRVLANFAFGYPFHAPNKTVWRTEHFTRLERPMHIIQGERDAFGNKQELADKAWPGVTMDWLPDGDHDFKPRKASGYTQAELIVLSARLCREKIDEILLAN</sequence>
<keyword evidence="2" id="KW-0378">Hydrolase</keyword>